<keyword evidence="1" id="KW-1133">Transmembrane helix</keyword>
<keyword evidence="4" id="KW-1185">Reference proteome</keyword>
<dbReference type="Proteomes" id="UP001220324">
    <property type="component" value="Unassembled WGS sequence"/>
</dbReference>
<feature type="transmembrane region" description="Helical" evidence="1">
    <location>
        <begin position="76"/>
        <end position="94"/>
    </location>
</feature>
<dbReference type="InterPro" id="IPR028036">
    <property type="entry name" value="DMAC1-like_dom"/>
</dbReference>
<dbReference type="EMBL" id="JAQIZZ010000007">
    <property type="protein sequence ID" value="KAJ5532661.1"/>
    <property type="molecule type" value="Genomic_DNA"/>
</dbReference>
<gene>
    <name evidence="3" type="ORF">N7494_009213</name>
</gene>
<dbReference type="AlphaFoldDB" id="A0AAD6CPC0"/>
<evidence type="ECO:0000313" key="4">
    <source>
        <dbReference type="Proteomes" id="UP001220324"/>
    </source>
</evidence>
<dbReference type="PANTHER" id="PTHR28048:SF1">
    <property type="entry name" value="ACR195WP"/>
    <property type="match status" value="1"/>
</dbReference>
<evidence type="ECO:0000256" key="1">
    <source>
        <dbReference type="SAM" id="Phobius"/>
    </source>
</evidence>
<name>A0AAD6CPC0_9EURO</name>
<organism evidence="3 4">
    <name type="scientific">Penicillium frequentans</name>
    <dbReference type="NCBI Taxonomy" id="3151616"/>
    <lineage>
        <taxon>Eukaryota</taxon>
        <taxon>Fungi</taxon>
        <taxon>Dikarya</taxon>
        <taxon>Ascomycota</taxon>
        <taxon>Pezizomycotina</taxon>
        <taxon>Eurotiomycetes</taxon>
        <taxon>Eurotiomycetidae</taxon>
        <taxon>Eurotiales</taxon>
        <taxon>Aspergillaceae</taxon>
        <taxon>Penicillium</taxon>
    </lineage>
</organism>
<keyword evidence="1" id="KW-0472">Membrane</keyword>
<keyword evidence="1" id="KW-0812">Transmembrane</keyword>
<sequence length="95" mass="10533">MSSQPDNRSWDIQQKDAKQALAEDKYDDCLSCRVTGSAAFVGLGIYSYYTGMSNLRKQEKMIMQGPSKYKMGSRQLGIASISATLIGMGIWRALN</sequence>
<evidence type="ECO:0000259" key="2">
    <source>
        <dbReference type="Pfam" id="PF15055"/>
    </source>
</evidence>
<dbReference type="InterPro" id="IPR053092">
    <property type="entry name" value="Mitochondrial_unc_protein"/>
</dbReference>
<protein>
    <recommendedName>
        <fullName evidence="2">Distal membrane-arm assembly complex protein 1-like domain-containing protein</fullName>
    </recommendedName>
</protein>
<accession>A0AAD6CPC0</accession>
<proteinExistence type="predicted"/>
<comment type="caution">
    <text evidence="3">The sequence shown here is derived from an EMBL/GenBank/DDBJ whole genome shotgun (WGS) entry which is preliminary data.</text>
</comment>
<evidence type="ECO:0000313" key="3">
    <source>
        <dbReference type="EMBL" id="KAJ5532661.1"/>
    </source>
</evidence>
<feature type="domain" description="Distal membrane-arm assembly complex protein 1-like" evidence="2">
    <location>
        <begin position="28"/>
        <end position="65"/>
    </location>
</feature>
<feature type="transmembrane region" description="Helical" evidence="1">
    <location>
        <begin position="34"/>
        <end position="55"/>
    </location>
</feature>
<dbReference type="Pfam" id="PF15055">
    <property type="entry name" value="DMAC1_Dmo2"/>
    <property type="match status" value="1"/>
</dbReference>
<dbReference type="PANTHER" id="PTHR28048">
    <property type="entry name" value="ACR195WP"/>
    <property type="match status" value="1"/>
</dbReference>
<reference evidence="3 4" key="1">
    <citation type="journal article" date="2023" name="IMA Fungus">
        <title>Comparative genomic study of the Penicillium genus elucidates a diverse pangenome and 15 lateral gene transfer events.</title>
        <authorList>
            <person name="Petersen C."/>
            <person name="Sorensen T."/>
            <person name="Nielsen M.R."/>
            <person name="Sondergaard T.E."/>
            <person name="Sorensen J.L."/>
            <person name="Fitzpatrick D.A."/>
            <person name="Frisvad J.C."/>
            <person name="Nielsen K.L."/>
        </authorList>
    </citation>
    <scope>NUCLEOTIDE SEQUENCE [LARGE SCALE GENOMIC DNA]</scope>
    <source>
        <strain evidence="3 4">IBT 35679</strain>
    </source>
</reference>